<accession>X1GWC1</accession>
<keyword evidence="3" id="KW-0233">DNA recombination</keyword>
<evidence type="ECO:0000313" key="4">
    <source>
        <dbReference type="EMBL" id="GAH37308.1"/>
    </source>
</evidence>
<reference evidence="4" key="1">
    <citation type="journal article" date="2014" name="Front. Microbiol.">
        <title>High frequency of phylogenetically diverse reductive dehalogenase-homologous genes in deep subseafloor sedimentary metagenomes.</title>
        <authorList>
            <person name="Kawai M."/>
            <person name="Futagami T."/>
            <person name="Toyoda A."/>
            <person name="Takaki Y."/>
            <person name="Nishi S."/>
            <person name="Hori S."/>
            <person name="Arai W."/>
            <person name="Tsubouchi T."/>
            <person name="Morono Y."/>
            <person name="Uchiyama I."/>
            <person name="Ito T."/>
            <person name="Fujiyama A."/>
            <person name="Inagaki F."/>
            <person name="Takami H."/>
        </authorList>
    </citation>
    <scope>NUCLEOTIDE SEQUENCE</scope>
    <source>
        <strain evidence="4">Expedition CK06-06</strain>
    </source>
</reference>
<comment type="caution">
    <text evidence="4">The sequence shown here is derived from an EMBL/GenBank/DDBJ whole genome shotgun (WGS) entry which is preliminary data.</text>
</comment>
<name>X1GWC1_9ZZZZ</name>
<dbReference type="AlphaFoldDB" id="X1GWC1"/>
<keyword evidence="1" id="KW-0815">Transposition</keyword>
<keyword evidence="2" id="KW-0238">DNA-binding</keyword>
<organism evidence="4">
    <name type="scientific">marine sediment metagenome</name>
    <dbReference type="NCBI Taxonomy" id="412755"/>
    <lineage>
        <taxon>unclassified sequences</taxon>
        <taxon>metagenomes</taxon>
        <taxon>ecological metagenomes</taxon>
    </lineage>
</organism>
<dbReference type="InterPro" id="IPR001207">
    <property type="entry name" value="Transposase_mutator"/>
</dbReference>
<evidence type="ECO:0008006" key="5">
    <source>
        <dbReference type="Google" id="ProtNLM"/>
    </source>
</evidence>
<dbReference type="GO" id="GO:0006313">
    <property type="term" value="P:DNA transposition"/>
    <property type="evidence" value="ECO:0007669"/>
    <property type="project" value="InterPro"/>
</dbReference>
<dbReference type="Pfam" id="PF00872">
    <property type="entry name" value="Transposase_mut"/>
    <property type="match status" value="1"/>
</dbReference>
<sequence length="247" mass="29918">KIDRIRYYWLKHSPEEKIDFSEIKYLVYDGTYFRKTGCFISIMDAIDQKIISHIYAKKEGYTNIYPLFSRLRDEGLNPLYITMDGEKSVIRSINEVWPQASIQRCLYHIQREGMRWLRTYPKTQAGKDLRRLLKTLCTINSCKERDEFILNYAKWLDQYRDFVLSLPRKEVAFKDLRKTMVLIYNALPDMFHYLSDKNIHKTTNTLESFYSRLKADYRKHRGLTEKHKISYLSWYCFFYNKQKTNIL</sequence>
<evidence type="ECO:0000256" key="2">
    <source>
        <dbReference type="ARBA" id="ARBA00023125"/>
    </source>
</evidence>
<dbReference type="GO" id="GO:0004803">
    <property type="term" value="F:transposase activity"/>
    <property type="evidence" value="ECO:0007669"/>
    <property type="project" value="InterPro"/>
</dbReference>
<feature type="non-terminal residue" evidence="4">
    <location>
        <position position="1"/>
    </location>
</feature>
<protein>
    <recommendedName>
        <fullName evidence="5">MULE transposase domain-containing protein</fullName>
    </recommendedName>
</protein>
<evidence type="ECO:0000256" key="1">
    <source>
        <dbReference type="ARBA" id="ARBA00022578"/>
    </source>
</evidence>
<proteinExistence type="predicted"/>
<evidence type="ECO:0000256" key="3">
    <source>
        <dbReference type="ARBA" id="ARBA00023172"/>
    </source>
</evidence>
<dbReference type="GO" id="GO:0003677">
    <property type="term" value="F:DNA binding"/>
    <property type="evidence" value="ECO:0007669"/>
    <property type="project" value="UniProtKB-KW"/>
</dbReference>
<gene>
    <name evidence="4" type="ORF">S03H2_20463</name>
</gene>
<dbReference type="EMBL" id="BARU01010790">
    <property type="protein sequence ID" value="GAH37308.1"/>
    <property type="molecule type" value="Genomic_DNA"/>
</dbReference>